<comment type="caution">
    <text evidence="2">The sequence shown here is derived from an EMBL/GenBank/DDBJ whole genome shotgun (WGS) entry which is preliminary data.</text>
</comment>
<organism evidence="2 3">
    <name type="scientific">Oceanobacillus profundus</name>
    <dbReference type="NCBI Taxonomy" id="372463"/>
    <lineage>
        <taxon>Bacteria</taxon>
        <taxon>Bacillati</taxon>
        <taxon>Bacillota</taxon>
        <taxon>Bacilli</taxon>
        <taxon>Bacillales</taxon>
        <taxon>Bacillaceae</taxon>
        <taxon>Oceanobacillus</taxon>
    </lineage>
</organism>
<protein>
    <submittedName>
        <fullName evidence="2">Uncharacterized protein</fullName>
    </submittedName>
</protein>
<evidence type="ECO:0000313" key="2">
    <source>
        <dbReference type="EMBL" id="RHW32871.1"/>
    </source>
</evidence>
<evidence type="ECO:0000256" key="1">
    <source>
        <dbReference type="SAM" id="Phobius"/>
    </source>
</evidence>
<name>A0A417YIN8_9BACI</name>
<keyword evidence="1" id="KW-0812">Transmembrane</keyword>
<keyword evidence="1" id="KW-1133">Transmembrane helix</keyword>
<proteinExistence type="predicted"/>
<sequence>MKTNELTWALLILVIVLLAFILPYTVLANVTKWYGSFLLWIALALITIIMNYFLTKNWGKK</sequence>
<gene>
    <name evidence="2" type="ORF">D1B32_07430</name>
</gene>
<keyword evidence="3" id="KW-1185">Reference proteome</keyword>
<dbReference type="RefSeq" id="WP_095307403.1">
    <property type="nucleotide sequence ID" value="NZ_JAMAWL010000005.1"/>
</dbReference>
<feature type="transmembrane region" description="Helical" evidence="1">
    <location>
        <begin position="7"/>
        <end position="27"/>
    </location>
</feature>
<feature type="transmembrane region" description="Helical" evidence="1">
    <location>
        <begin position="33"/>
        <end position="54"/>
    </location>
</feature>
<keyword evidence="1" id="KW-0472">Membrane</keyword>
<dbReference type="AlphaFoldDB" id="A0A417YIN8"/>
<evidence type="ECO:0000313" key="3">
    <source>
        <dbReference type="Proteomes" id="UP000285456"/>
    </source>
</evidence>
<accession>A0A417YIN8</accession>
<reference evidence="2 3" key="1">
    <citation type="journal article" date="2007" name="Int. J. Syst. Evol. Microbiol.">
        <title>Oceanobacillus profundus sp. nov., isolated from a deep-sea sediment core.</title>
        <authorList>
            <person name="Kim Y.G."/>
            <person name="Choi D.H."/>
            <person name="Hyun S."/>
            <person name="Cho B.C."/>
        </authorList>
    </citation>
    <scope>NUCLEOTIDE SEQUENCE [LARGE SCALE GENOMIC DNA]</scope>
    <source>
        <strain evidence="2 3">DSM 18246</strain>
    </source>
</reference>
<dbReference type="EMBL" id="QWEH01000004">
    <property type="protein sequence ID" value="RHW32871.1"/>
    <property type="molecule type" value="Genomic_DNA"/>
</dbReference>
<dbReference type="Proteomes" id="UP000285456">
    <property type="component" value="Unassembled WGS sequence"/>
</dbReference>